<evidence type="ECO:0000256" key="10">
    <source>
        <dbReference type="ARBA" id="ARBA00022840"/>
    </source>
</evidence>
<keyword evidence="8 13" id="KW-0548">Nucleotidyltransferase</keyword>
<comment type="catalytic activity">
    <reaction evidence="12 13">
        <text>L-threonine + hydrogencarbonate + ATP = L-threonylcarbamoyladenylate + diphosphate + H2O</text>
        <dbReference type="Rhea" id="RHEA:36407"/>
        <dbReference type="ChEBI" id="CHEBI:15377"/>
        <dbReference type="ChEBI" id="CHEBI:17544"/>
        <dbReference type="ChEBI" id="CHEBI:30616"/>
        <dbReference type="ChEBI" id="CHEBI:33019"/>
        <dbReference type="ChEBI" id="CHEBI:57926"/>
        <dbReference type="ChEBI" id="CHEBI:73682"/>
        <dbReference type="EC" id="2.7.7.87"/>
    </reaction>
</comment>
<evidence type="ECO:0000313" key="16">
    <source>
        <dbReference type="Proteomes" id="UP001172082"/>
    </source>
</evidence>
<dbReference type="GO" id="GO:0061710">
    <property type="term" value="F:L-threonylcarbamoyladenylate synthase"/>
    <property type="evidence" value="ECO:0007669"/>
    <property type="project" value="UniProtKB-EC"/>
</dbReference>
<dbReference type="EMBL" id="JAUJEA010000005">
    <property type="protein sequence ID" value="MDN5202622.1"/>
    <property type="molecule type" value="Genomic_DNA"/>
</dbReference>
<organism evidence="15 16">
    <name type="scientific">Splendidivirga corallicola</name>
    <dbReference type="NCBI Taxonomy" id="3051826"/>
    <lineage>
        <taxon>Bacteria</taxon>
        <taxon>Pseudomonadati</taxon>
        <taxon>Bacteroidota</taxon>
        <taxon>Cytophagia</taxon>
        <taxon>Cytophagales</taxon>
        <taxon>Splendidivirgaceae</taxon>
        <taxon>Splendidivirga</taxon>
    </lineage>
</organism>
<dbReference type="InterPro" id="IPR005145">
    <property type="entry name" value="Sua5_C"/>
</dbReference>
<evidence type="ECO:0000256" key="4">
    <source>
        <dbReference type="ARBA" id="ARBA00015492"/>
    </source>
</evidence>
<comment type="caution">
    <text evidence="15">The sequence shown here is derived from an EMBL/GenBank/DDBJ whole genome shotgun (WGS) entry which is preliminary data.</text>
</comment>
<gene>
    <name evidence="15" type="ORF">QQ008_14635</name>
</gene>
<name>A0ABT8KRI6_9BACT</name>
<proteinExistence type="inferred from homology"/>
<dbReference type="PIRSF" id="PIRSF004930">
    <property type="entry name" value="Tln_factor_SUA5"/>
    <property type="match status" value="1"/>
</dbReference>
<evidence type="ECO:0000313" key="15">
    <source>
        <dbReference type="EMBL" id="MDN5202622.1"/>
    </source>
</evidence>
<keyword evidence="6 13" id="KW-0808">Transferase</keyword>
<dbReference type="SUPFAM" id="SSF55821">
    <property type="entry name" value="YrdC/RibB"/>
    <property type="match status" value="1"/>
</dbReference>
<accession>A0ABT8KRI6</accession>
<dbReference type="Proteomes" id="UP001172082">
    <property type="component" value="Unassembled WGS sequence"/>
</dbReference>
<dbReference type="InterPro" id="IPR017945">
    <property type="entry name" value="DHBP_synth_RibB-like_a/b_dom"/>
</dbReference>
<evidence type="ECO:0000256" key="9">
    <source>
        <dbReference type="ARBA" id="ARBA00022741"/>
    </source>
</evidence>
<dbReference type="Gene3D" id="3.90.870.10">
    <property type="entry name" value="DHBP synthase"/>
    <property type="match status" value="1"/>
</dbReference>
<evidence type="ECO:0000256" key="6">
    <source>
        <dbReference type="ARBA" id="ARBA00022679"/>
    </source>
</evidence>
<dbReference type="RefSeq" id="WP_346752983.1">
    <property type="nucleotide sequence ID" value="NZ_JAUJEA010000005.1"/>
</dbReference>
<dbReference type="PROSITE" id="PS51163">
    <property type="entry name" value="YRDC"/>
    <property type="match status" value="1"/>
</dbReference>
<sequence length="320" mass="35157">MAEIGTDIQRAKELLIQSNLVAIPTETVYGLAGNAFDTEAITEIFSVKNRPFFDPLIVHTDSIEKVKSFTKEIPKDALMLFQQFCPGPLTVLLPRNQKIPDLITSGLPNVAVRIPDHHLTRSLLEVLDFPLAAPSANPFGYISPTSASHVNDQLGEKIPYILDGGSCKVGIESTIVGFENNKAIVHRLGGMDLDLLKKYIKDIQVMEHSSSKPKAPGQLKSHYAPNKPFILGDLTDLIRAYTPEDIAILSFCETHPVIPQENQLILSRTGDLKEAAKNLFSALRKLDTLPVKAILAEEVPSVGLGLAINDRLRRAAAERR</sequence>
<evidence type="ECO:0000256" key="13">
    <source>
        <dbReference type="PIRNR" id="PIRNR004930"/>
    </source>
</evidence>
<keyword evidence="5 13" id="KW-0963">Cytoplasm</keyword>
<dbReference type="InterPro" id="IPR050156">
    <property type="entry name" value="TC-AMP_synthase_SUA5"/>
</dbReference>
<dbReference type="Gene3D" id="3.40.50.11030">
    <property type="entry name" value="Threonylcarbamoyl-AMP synthase, C-terminal domain"/>
    <property type="match status" value="1"/>
</dbReference>
<keyword evidence="9 13" id="KW-0547">Nucleotide-binding</keyword>
<comment type="function">
    <text evidence="13">Required for the formation of a threonylcarbamoyl group on adenosine at position 37 (t(6)A37) in tRNAs that read codons beginning with adenine.</text>
</comment>
<evidence type="ECO:0000256" key="3">
    <source>
        <dbReference type="ARBA" id="ARBA00012584"/>
    </source>
</evidence>
<evidence type="ECO:0000256" key="1">
    <source>
        <dbReference type="ARBA" id="ARBA00004496"/>
    </source>
</evidence>
<evidence type="ECO:0000259" key="14">
    <source>
        <dbReference type="PROSITE" id="PS51163"/>
    </source>
</evidence>
<evidence type="ECO:0000256" key="8">
    <source>
        <dbReference type="ARBA" id="ARBA00022695"/>
    </source>
</evidence>
<reference evidence="15" key="1">
    <citation type="submission" date="2023-06" db="EMBL/GenBank/DDBJ databases">
        <title>Genomic of Parafulvivirga corallium.</title>
        <authorList>
            <person name="Wang G."/>
        </authorList>
    </citation>
    <scope>NUCLEOTIDE SEQUENCE</scope>
    <source>
        <strain evidence="15">BMA10</strain>
    </source>
</reference>
<dbReference type="InterPro" id="IPR010923">
    <property type="entry name" value="T(6)A37_SUA5"/>
</dbReference>
<comment type="subcellular location">
    <subcellularLocation>
        <location evidence="1 13">Cytoplasm</location>
    </subcellularLocation>
</comment>
<evidence type="ECO:0000256" key="11">
    <source>
        <dbReference type="ARBA" id="ARBA00029774"/>
    </source>
</evidence>
<keyword evidence="7 13" id="KW-0819">tRNA processing</keyword>
<keyword evidence="16" id="KW-1185">Reference proteome</keyword>
<dbReference type="PANTHER" id="PTHR17490">
    <property type="entry name" value="SUA5"/>
    <property type="match status" value="1"/>
</dbReference>
<dbReference type="NCBIfam" id="TIGR00057">
    <property type="entry name" value="L-threonylcarbamoyladenylate synthase"/>
    <property type="match status" value="1"/>
</dbReference>
<dbReference type="InterPro" id="IPR038385">
    <property type="entry name" value="Sua5/YwlC_C"/>
</dbReference>
<protein>
    <recommendedName>
        <fullName evidence="4 13">Threonylcarbamoyl-AMP synthase</fullName>
        <shortName evidence="13">TC-AMP synthase</shortName>
        <ecNumber evidence="3 13">2.7.7.87</ecNumber>
    </recommendedName>
    <alternativeName>
        <fullName evidence="11 13">L-threonylcarbamoyladenylate synthase</fullName>
    </alternativeName>
</protein>
<dbReference type="PANTHER" id="PTHR17490:SF16">
    <property type="entry name" value="THREONYLCARBAMOYL-AMP SYNTHASE"/>
    <property type="match status" value="1"/>
</dbReference>
<evidence type="ECO:0000256" key="7">
    <source>
        <dbReference type="ARBA" id="ARBA00022694"/>
    </source>
</evidence>
<dbReference type="InterPro" id="IPR006070">
    <property type="entry name" value="Sua5-like_dom"/>
</dbReference>
<keyword evidence="10 13" id="KW-0067">ATP-binding</keyword>
<dbReference type="Pfam" id="PF03481">
    <property type="entry name" value="Sua5_C"/>
    <property type="match status" value="1"/>
</dbReference>
<feature type="domain" description="YrdC-like" evidence="14">
    <location>
        <begin position="5"/>
        <end position="191"/>
    </location>
</feature>
<comment type="similarity">
    <text evidence="2 13">Belongs to the SUA5 family.</text>
</comment>
<evidence type="ECO:0000256" key="2">
    <source>
        <dbReference type="ARBA" id="ARBA00007663"/>
    </source>
</evidence>
<evidence type="ECO:0000256" key="12">
    <source>
        <dbReference type="ARBA" id="ARBA00048366"/>
    </source>
</evidence>
<dbReference type="Pfam" id="PF01300">
    <property type="entry name" value="Sua5_yciO_yrdC"/>
    <property type="match status" value="1"/>
</dbReference>
<evidence type="ECO:0000256" key="5">
    <source>
        <dbReference type="ARBA" id="ARBA00022490"/>
    </source>
</evidence>
<dbReference type="EC" id="2.7.7.87" evidence="3 13"/>